<feature type="region of interest" description="Disordered" evidence="1">
    <location>
        <begin position="133"/>
        <end position="163"/>
    </location>
</feature>
<keyword evidence="2" id="KW-0472">Membrane</keyword>
<feature type="compositionally biased region" description="Low complexity" evidence="1">
    <location>
        <begin position="133"/>
        <end position="162"/>
    </location>
</feature>
<dbReference type="EMBL" id="UOEI01000648">
    <property type="protein sequence ID" value="VAW08875.1"/>
    <property type="molecule type" value="Genomic_DNA"/>
</dbReference>
<protein>
    <submittedName>
        <fullName evidence="3">Uncharacterized protein</fullName>
    </submittedName>
</protein>
<evidence type="ECO:0000256" key="2">
    <source>
        <dbReference type="SAM" id="Phobius"/>
    </source>
</evidence>
<keyword evidence="2" id="KW-0812">Transmembrane</keyword>
<evidence type="ECO:0000256" key="1">
    <source>
        <dbReference type="SAM" id="MobiDB-lite"/>
    </source>
</evidence>
<sequence>MDTTSSQLPICIHCGTPRPADETLCPTCGKPWIDTKIETPEDAVEQVPVVPVDPGDTAELPPVPVPDPPPSPLDDTGEFFFDDWTDPPEEKRRSAAIWLIPALLLAVAAAAVWVVVFLDSGATSSTTTVAALPETTTSAPASTTTTQAGTTTTTPPTTTTTTVSFAQPSDWEPQGPAIATTDLTLKAAGIGPIAIGSPARDVAGALTASLGEADKAGLTELCPNQESYWLQWGALTAYFDGDTGDSVFLEYRYEDADAVEPHAILATLSGVALGDTVADLQSTYNSYTVSFEVIDSRDYFRLSDAGELLLWGPITGTDPSGTIEGIYSPSSCE</sequence>
<accession>A0A3B0SSM5</accession>
<gene>
    <name evidence="3" type="ORF">MNBD_ACTINO01-1212</name>
</gene>
<proteinExistence type="predicted"/>
<name>A0A3B0SSM5_9ZZZZ</name>
<feature type="transmembrane region" description="Helical" evidence="2">
    <location>
        <begin position="96"/>
        <end position="118"/>
    </location>
</feature>
<organism evidence="3">
    <name type="scientific">hydrothermal vent metagenome</name>
    <dbReference type="NCBI Taxonomy" id="652676"/>
    <lineage>
        <taxon>unclassified sequences</taxon>
        <taxon>metagenomes</taxon>
        <taxon>ecological metagenomes</taxon>
    </lineage>
</organism>
<keyword evidence="2" id="KW-1133">Transmembrane helix</keyword>
<dbReference type="AlphaFoldDB" id="A0A3B0SSM5"/>
<evidence type="ECO:0000313" key="3">
    <source>
        <dbReference type="EMBL" id="VAW08875.1"/>
    </source>
</evidence>
<reference evidence="3" key="1">
    <citation type="submission" date="2018-06" db="EMBL/GenBank/DDBJ databases">
        <authorList>
            <person name="Zhirakovskaya E."/>
        </authorList>
    </citation>
    <scope>NUCLEOTIDE SEQUENCE</scope>
</reference>